<sequence length="128" mass="13477">MQRTYSMFPLGASGGGLLLLRVALSAALWPFLAATLPSPSSSYVFWLVIGMSLSLLTGLLTPLACVSCIVLAGSQFVSLHSGLAMQVLPVPLIAMALLLLGPGAYSMDARLYGHRVLTLSGKKVADWK</sequence>
<organism evidence="2 3">
    <name type="scientific">Dyella choica</name>
    <dbReference type="NCBI Taxonomy" id="1927959"/>
    <lineage>
        <taxon>Bacteria</taxon>
        <taxon>Pseudomonadati</taxon>
        <taxon>Pseudomonadota</taxon>
        <taxon>Gammaproteobacteria</taxon>
        <taxon>Lysobacterales</taxon>
        <taxon>Rhodanobacteraceae</taxon>
        <taxon>Dyella</taxon>
    </lineage>
</organism>
<dbReference type="OrthoDB" id="5959239at2"/>
<accession>A0A432MA03</accession>
<keyword evidence="1" id="KW-0812">Transmembrane</keyword>
<comment type="caution">
    <text evidence="2">The sequence shown here is derived from an EMBL/GenBank/DDBJ whole genome shotgun (WGS) entry which is preliminary data.</text>
</comment>
<dbReference type="EMBL" id="RYYV01000002">
    <property type="protein sequence ID" value="RUL78977.1"/>
    <property type="molecule type" value="Genomic_DNA"/>
</dbReference>
<keyword evidence="3" id="KW-1185">Reference proteome</keyword>
<protein>
    <recommendedName>
        <fullName evidence="4">DoxX family protein</fullName>
    </recommendedName>
</protein>
<keyword evidence="1" id="KW-0472">Membrane</keyword>
<evidence type="ECO:0000256" key="1">
    <source>
        <dbReference type="SAM" id="Phobius"/>
    </source>
</evidence>
<evidence type="ECO:0000313" key="3">
    <source>
        <dbReference type="Proteomes" id="UP000274358"/>
    </source>
</evidence>
<gene>
    <name evidence="2" type="ORF">EKH80_04045</name>
</gene>
<reference evidence="2 3" key="1">
    <citation type="submission" date="2018-12" db="EMBL/GenBank/DDBJ databases">
        <title>Dyella dinghuensis sp. nov. DHOA06 and Dyella choica sp. nov. 4M-K27, isolated from forest soil.</title>
        <authorList>
            <person name="Qiu L.-H."/>
            <person name="Gao Z.-H."/>
        </authorList>
    </citation>
    <scope>NUCLEOTIDE SEQUENCE [LARGE SCALE GENOMIC DNA]</scope>
    <source>
        <strain evidence="2 3">4M-K27</strain>
    </source>
</reference>
<evidence type="ECO:0000313" key="2">
    <source>
        <dbReference type="EMBL" id="RUL78977.1"/>
    </source>
</evidence>
<feature type="transmembrane region" description="Helical" evidence="1">
    <location>
        <begin position="83"/>
        <end position="105"/>
    </location>
</feature>
<name>A0A432MA03_9GAMM</name>
<dbReference type="Proteomes" id="UP000274358">
    <property type="component" value="Unassembled WGS sequence"/>
</dbReference>
<dbReference type="AlphaFoldDB" id="A0A432MA03"/>
<proteinExistence type="predicted"/>
<evidence type="ECO:0008006" key="4">
    <source>
        <dbReference type="Google" id="ProtNLM"/>
    </source>
</evidence>
<keyword evidence="1" id="KW-1133">Transmembrane helix</keyword>
<feature type="transmembrane region" description="Helical" evidence="1">
    <location>
        <begin position="43"/>
        <end position="71"/>
    </location>
</feature>